<accession>A0A8J1U8X1</accession>
<dbReference type="Pfam" id="PF13676">
    <property type="entry name" value="TIR_2"/>
    <property type="match status" value="1"/>
</dbReference>
<proteinExistence type="predicted"/>
<protein>
    <submittedName>
        <fullName evidence="1">Uncharacterized protein</fullName>
    </submittedName>
</protein>
<dbReference type="Proteomes" id="UP000749559">
    <property type="component" value="Unassembled WGS sequence"/>
</dbReference>
<dbReference type="Gene3D" id="3.40.50.10140">
    <property type="entry name" value="Toll/interleukin-1 receptor homology (TIR) domain"/>
    <property type="match status" value="1"/>
</dbReference>
<dbReference type="GO" id="GO:0007165">
    <property type="term" value="P:signal transduction"/>
    <property type="evidence" value="ECO:0007669"/>
    <property type="project" value="InterPro"/>
</dbReference>
<evidence type="ECO:0000313" key="1">
    <source>
        <dbReference type="EMBL" id="CAH1773793.1"/>
    </source>
</evidence>
<keyword evidence="2" id="KW-1185">Reference proteome</keyword>
<sequence length="408" mass="47624">MAEIELPETKEYHLFFGYATSDGERMKNIVKKLEKSPYNIKCAYGQRDFMPGCDNINEIDRCILKSMKTVLLITPAFLESCWCNTELSKAHDLRIRGLANMVPVKLENCEIPVSINYMSYLDAVHMNDEELVKKIWQSLKQNPDDLSGYLREAVAINGSHFSIHGKYNMGITYSLKGIIHRRWDAIQFQREDELKEGLEQRKIEMSGDTLREIMDNIQQYYGKLNTMLATILVFILIILGFYSNALLFMLMFLGYLYKAYMYHQRICCRMLSKHSISLGHKHKVLLNINFTVDSIVLNIMKYDLKPCLEHWQQRITQRGNLLATNKNVLKMIVLSINAKLYGKKHQDEPLLAYLNEECLDTTQVHLHGYMNDLINNQLENAITNRHPVIHGKQCFCQYIEKKILQKRH</sequence>
<dbReference type="InterPro" id="IPR042342">
    <property type="entry name" value="TTC22"/>
</dbReference>
<evidence type="ECO:0000313" key="2">
    <source>
        <dbReference type="Proteomes" id="UP000749559"/>
    </source>
</evidence>
<organism evidence="1 2">
    <name type="scientific">Owenia fusiformis</name>
    <name type="common">Polychaete worm</name>
    <dbReference type="NCBI Taxonomy" id="6347"/>
    <lineage>
        <taxon>Eukaryota</taxon>
        <taxon>Metazoa</taxon>
        <taxon>Spiralia</taxon>
        <taxon>Lophotrochozoa</taxon>
        <taxon>Annelida</taxon>
        <taxon>Polychaeta</taxon>
        <taxon>Sedentaria</taxon>
        <taxon>Canalipalpata</taxon>
        <taxon>Sabellida</taxon>
        <taxon>Oweniida</taxon>
        <taxon>Oweniidae</taxon>
        <taxon>Owenia</taxon>
    </lineage>
</organism>
<dbReference type="SMART" id="SM00255">
    <property type="entry name" value="TIR"/>
    <property type="match status" value="1"/>
</dbReference>
<dbReference type="SUPFAM" id="SSF52200">
    <property type="entry name" value="Toll/Interleukin receptor TIR domain"/>
    <property type="match status" value="1"/>
</dbReference>
<dbReference type="AlphaFoldDB" id="A0A8J1U8X1"/>
<reference evidence="1" key="1">
    <citation type="submission" date="2022-03" db="EMBL/GenBank/DDBJ databases">
        <authorList>
            <person name="Martin C."/>
        </authorList>
    </citation>
    <scope>NUCLEOTIDE SEQUENCE</scope>
</reference>
<dbReference type="InterPro" id="IPR000157">
    <property type="entry name" value="TIR_dom"/>
</dbReference>
<dbReference type="PANTHER" id="PTHR16253:SF0">
    <property type="entry name" value="TETRATRICOPEPTIDE REPEAT PROTEIN 22"/>
    <property type="match status" value="1"/>
</dbReference>
<dbReference type="PROSITE" id="PS50104">
    <property type="entry name" value="TIR"/>
    <property type="match status" value="1"/>
</dbReference>
<name>A0A8J1U8X1_OWEFU</name>
<dbReference type="EMBL" id="CAIIXF020000001">
    <property type="protein sequence ID" value="CAH1773793.1"/>
    <property type="molecule type" value="Genomic_DNA"/>
</dbReference>
<gene>
    <name evidence="1" type="ORF">OFUS_LOCUS1335</name>
</gene>
<dbReference type="OrthoDB" id="6130900at2759"/>
<comment type="caution">
    <text evidence="1">The sequence shown here is derived from an EMBL/GenBank/DDBJ whole genome shotgun (WGS) entry which is preliminary data.</text>
</comment>
<dbReference type="InterPro" id="IPR035897">
    <property type="entry name" value="Toll_tir_struct_dom_sf"/>
</dbReference>
<dbReference type="PANTHER" id="PTHR16253">
    <property type="entry name" value="TETRATRICOPEPTIDE REPEAT PROTEIN 22"/>
    <property type="match status" value="1"/>
</dbReference>